<evidence type="ECO:0000256" key="1">
    <source>
        <dbReference type="SAM" id="SignalP"/>
    </source>
</evidence>
<protein>
    <submittedName>
        <fullName evidence="3">Uncharacterized protein</fullName>
    </submittedName>
</protein>
<dbReference type="WBParaSite" id="ACRNAN_scaffold15159.g13105.t1">
    <property type="protein sequence ID" value="ACRNAN_scaffold15159.g13105.t1"/>
    <property type="gene ID" value="ACRNAN_scaffold15159.g13105"/>
</dbReference>
<accession>A0A914CWG7</accession>
<dbReference type="Proteomes" id="UP000887540">
    <property type="component" value="Unplaced"/>
</dbReference>
<organism evidence="2 3">
    <name type="scientific">Acrobeloides nanus</name>
    <dbReference type="NCBI Taxonomy" id="290746"/>
    <lineage>
        <taxon>Eukaryota</taxon>
        <taxon>Metazoa</taxon>
        <taxon>Ecdysozoa</taxon>
        <taxon>Nematoda</taxon>
        <taxon>Chromadorea</taxon>
        <taxon>Rhabditida</taxon>
        <taxon>Tylenchina</taxon>
        <taxon>Cephalobomorpha</taxon>
        <taxon>Cephaloboidea</taxon>
        <taxon>Cephalobidae</taxon>
        <taxon>Acrobeloides</taxon>
    </lineage>
</organism>
<keyword evidence="1" id="KW-0732">Signal</keyword>
<evidence type="ECO:0000313" key="3">
    <source>
        <dbReference type="WBParaSite" id="ACRNAN_scaffold15159.g13105.t1"/>
    </source>
</evidence>
<feature type="signal peptide" evidence="1">
    <location>
        <begin position="1"/>
        <end position="19"/>
    </location>
</feature>
<sequence>MKFACNILFVALFINIAEAGIFGRNENLETVERIKRQC</sequence>
<reference evidence="3" key="1">
    <citation type="submission" date="2022-11" db="UniProtKB">
        <authorList>
            <consortium name="WormBaseParasite"/>
        </authorList>
    </citation>
    <scope>IDENTIFICATION</scope>
</reference>
<evidence type="ECO:0000313" key="2">
    <source>
        <dbReference type="Proteomes" id="UP000887540"/>
    </source>
</evidence>
<proteinExistence type="predicted"/>
<name>A0A914CWG7_9BILA</name>
<feature type="chain" id="PRO_5037480308" evidence="1">
    <location>
        <begin position="20"/>
        <end position="38"/>
    </location>
</feature>
<keyword evidence="2" id="KW-1185">Reference proteome</keyword>
<dbReference type="AlphaFoldDB" id="A0A914CWG7"/>